<dbReference type="InterPro" id="IPR006824">
    <property type="entry name" value="DNA_helicase_Baculovir"/>
</dbReference>
<accession>A0A7G9U8D1</accession>
<evidence type="ECO:0000313" key="2">
    <source>
        <dbReference type="EMBL" id="QNN89362.1"/>
    </source>
</evidence>
<dbReference type="Pfam" id="PF04735">
    <property type="entry name" value="Baculo_helicase"/>
    <property type="match status" value="1"/>
</dbReference>
<reference evidence="2" key="1">
    <citation type="submission" date="2019-11" db="EMBL/GenBank/DDBJ databases">
        <title>Studies on the baculoviruses infecting the caterpillars, Spilarctia obliqua Walker (Erebidae) and Pieris brassicae Linn. (Pieridae) (Insecta: Lepidoptera).</title>
        <authorList>
            <person name="Paul S."/>
            <person name="Arumugaperumal A."/>
            <person name="Sathiya Balasingh Thangapandi E.J.J."/>
            <person name="Sarjubala Devi H."/>
            <person name="Johnson T."/>
            <person name="Maisnam S."/>
            <person name="Krishnavel S."/>
            <person name="Soman Syamala S."/>
            <person name="Ramamoorthy S."/>
            <person name="Karthikeyan R."/>
            <person name="Subburaman C."/>
            <person name="Jeyaprakash R."/>
            <person name="Azhaguchamy M."/>
            <person name="Ramaiyer V."/>
            <person name="Sivasubramaniam S."/>
        </authorList>
    </citation>
    <scope>NUCLEOTIDE SEQUENCE</scope>
    <source>
        <strain evidence="2">Manipur</strain>
    </source>
</reference>
<keyword evidence="2" id="KW-0547">Nucleotide-binding</keyword>
<keyword evidence="2" id="KW-0347">Helicase</keyword>
<organism evidence="2">
    <name type="scientific">Spilarctia obliqua nucleopolyhedrovirus</name>
    <dbReference type="NCBI Taxonomy" id="1638618"/>
    <lineage>
        <taxon>Viruses</taxon>
        <taxon>Viruses incertae sedis</taxon>
        <taxon>Naldaviricetes</taxon>
        <taxon>Lefavirales</taxon>
        <taxon>Baculoviridae</taxon>
        <taxon>Alphabaculovirus</taxon>
    </lineage>
</organism>
<name>A0A7G9U8D1_9ABAC</name>
<feature type="region of interest" description="Disordered" evidence="1">
    <location>
        <begin position="1"/>
        <end position="22"/>
    </location>
</feature>
<dbReference type="EMBL" id="MN750523">
    <property type="protein sequence ID" value="QNN89362.1"/>
    <property type="molecule type" value="Genomic_DNA"/>
</dbReference>
<sequence length="286" mass="33320">MHKFDDETHTGESKETSDKEVSKLNSQLYTINELKKCSESFFKKHADSSKSDSKSRKYQGLLKYEANYKMLIVNNNPLYVDDYDDGVQNRFLIVYTDHKFVPHEHFSGSVYHHILTKQYPQEPMLVDALKDSVRIFLAHVVKYQREPQTGLVPYKTLLDNDPVHHHNLTRLSVNNSPMYALMYILNIKTAPRSANMTVTEEKMQEMIGHATQHLKSFLHPSFTQYNAAKNINAGTARNFVFDEKILLQQIKDKFKNNYDERSCKFNNLTMALNKLDMNINVPQFKC</sequence>
<evidence type="ECO:0000256" key="1">
    <source>
        <dbReference type="SAM" id="MobiDB-lite"/>
    </source>
</evidence>
<dbReference type="GO" id="GO:0003678">
    <property type="term" value="F:DNA helicase activity"/>
    <property type="evidence" value="ECO:0007669"/>
    <property type="project" value="InterPro"/>
</dbReference>
<keyword evidence="2" id="KW-0378">Hydrolase</keyword>
<protein>
    <submittedName>
        <fullName evidence="2">DNA helicase</fullName>
    </submittedName>
</protein>
<dbReference type="GO" id="GO:0019079">
    <property type="term" value="P:viral genome replication"/>
    <property type="evidence" value="ECO:0007669"/>
    <property type="project" value="InterPro"/>
</dbReference>
<proteinExistence type="predicted"/>
<keyword evidence="2" id="KW-0067">ATP-binding</keyword>